<proteinExistence type="predicted"/>
<organism evidence="2 3">
    <name type="scientific">Aspergillus transmontanensis</name>
    <dbReference type="NCBI Taxonomy" id="1034304"/>
    <lineage>
        <taxon>Eukaryota</taxon>
        <taxon>Fungi</taxon>
        <taxon>Dikarya</taxon>
        <taxon>Ascomycota</taxon>
        <taxon>Pezizomycotina</taxon>
        <taxon>Eurotiomycetes</taxon>
        <taxon>Eurotiomycetidae</taxon>
        <taxon>Eurotiales</taxon>
        <taxon>Aspergillaceae</taxon>
        <taxon>Aspergillus</taxon>
        <taxon>Aspergillus subgen. Circumdati</taxon>
    </lineage>
</organism>
<keyword evidence="1" id="KW-0040">ANK repeat</keyword>
<dbReference type="Proteomes" id="UP000325433">
    <property type="component" value="Unassembled WGS sequence"/>
</dbReference>
<dbReference type="PANTHER" id="PTHR22677">
    <property type="entry name" value="ANKYRIN REPEAT DOMAIN-CONTAINING PROTEIN 60"/>
    <property type="match status" value="1"/>
</dbReference>
<name>A0A5N6VHI0_9EURO</name>
<evidence type="ECO:0000313" key="2">
    <source>
        <dbReference type="EMBL" id="KAE8307793.1"/>
    </source>
</evidence>
<dbReference type="AlphaFoldDB" id="A0A5N6VHI0"/>
<dbReference type="InterPro" id="IPR036770">
    <property type="entry name" value="Ankyrin_rpt-contain_sf"/>
</dbReference>
<dbReference type="SMART" id="SM00248">
    <property type="entry name" value="ANK"/>
    <property type="match status" value="1"/>
</dbReference>
<evidence type="ECO:0000256" key="1">
    <source>
        <dbReference type="PROSITE-ProRule" id="PRU00023"/>
    </source>
</evidence>
<sequence length="68" mass="7276">MLLENGANIEARDARSQTGLFVAVWEGHIDIVKLLLQHGAEANICNCDGHTPMDIAKSKGQKAISAGF</sequence>
<accession>A0A5N6VHI0</accession>
<dbReference type="PANTHER" id="PTHR22677:SF4">
    <property type="entry name" value="USHER SYNDROME TYPE-1G PROTEIN-LIKE PROTEIN"/>
    <property type="match status" value="1"/>
</dbReference>
<dbReference type="InterPro" id="IPR039323">
    <property type="entry name" value="ANKRD_45/46/60"/>
</dbReference>
<reference evidence="3" key="1">
    <citation type="submission" date="2019-04" db="EMBL/GenBank/DDBJ databases">
        <title>Friends and foes A comparative genomics studyof 23 Aspergillus species from section Flavi.</title>
        <authorList>
            <consortium name="DOE Joint Genome Institute"/>
            <person name="Kjaerbolling I."/>
            <person name="Vesth T."/>
            <person name="Frisvad J.C."/>
            <person name="Nybo J.L."/>
            <person name="Theobald S."/>
            <person name="Kildgaard S."/>
            <person name="Isbrandt T."/>
            <person name="Kuo A."/>
            <person name="Sato A."/>
            <person name="Lyhne E.K."/>
            <person name="Kogle M.E."/>
            <person name="Wiebenga A."/>
            <person name="Kun R.S."/>
            <person name="Lubbers R.J."/>
            <person name="Makela M.R."/>
            <person name="Barry K."/>
            <person name="Chovatia M."/>
            <person name="Clum A."/>
            <person name="Daum C."/>
            <person name="Haridas S."/>
            <person name="He G."/>
            <person name="LaButti K."/>
            <person name="Lipzen A."/>
            <person name="Mondo S."/>
            <person name="Riley R."/>
            <person name="Salamov A."/>
            <person name="Simmons B.A."/>
            <person name="Magnuson J.K."/>
            <person name="Henrissat B."/>
            <person name="Mortensen U.H."/>
            <person name="Larsen T.O."/>
            <person name="Devries R.P."/>
            <person name="Grigoriev I.V."/>
            <person name="Machida M."/>
            <person name="Baker S.E."/>
            <person name="Andersen M.R."/>
        </authorList>
    </citation>
    <scope>NUCLEOTIDE SEQUENCE [LARGE SCALE GENOMIC DNA]</scope>
    <source>
        <strain evidence="3">CBS 130015</strain>
    </source>
</reference>
<dbReference type="EMBL" id="ML738398">
    <property type="protein sequence ID" value="KAE8307793.1"/>
    <property type="molecule type" value="Genomic_DNA"/>
</dbReference>
<protein>
    <submittedName>
        <fullName evidence="2">Ankyrin repeat-containing domain protein</fullName>
    </submittedName>
</protein>
<gene>
    <name evidence="2" type="ORF">BDV41DRAFT_582062</name>
</gene>
<dbReference type="InterPro" id="IPR002110">
    <property type="entry name" value="Ankyrin_rpt"/>
</dbReference>
<dbReference type="Pfam" id="PF13857">
    <property type="entry name" value="Ank_5"/>
    <property type="match status" value="1"/>
</dbReference>
<feature type="repeat" description="ANK" evidence="1">
    <location>
        <begin position="15"/>
        <end position="47"/>
    </location>
</feature>
<dbReference type="SUPFAM" id="SSF48403">
    <property type="entry name" value="Ankyrin repeat"/>
    <property type="match status" value="1"/>
</dbReference>
<dbReference type="PROSITE" id="PS50088">
    <property type="entry name" value="ANK_REPEAT"/>
    <property type="match status" value="1"/>
</dbReference>
<keyword evidence="3" id="KW-1185">Reference proteome</keyword>
<evidence type="ECO:0000313" key="3">
    <source>
        <dbReference type="Proteomes" id="UP000325433"/>
    </source>
</evidence>
<dbReference type="PROSITE" id="PS50297">
    <property type="entry name" value="ANK_REP_REGION"/>
    <property type="match status" value="1"/>
</dbReference>
<dbReference type="Gene3D" id="1.25.40.20">
    <property type="entry name" value="Ankyrin repeat-containing domain"/>
    <property type="match status" value="1"/>
</dbReference>